<comment type="caution">
    <text evidence="1">The sequence shown here is derived from an EMBL/GenBank/DDBJ whole genome shotgun (WGS) entry which is preliminary data.</text>
</comment>
<dbReference type="OrthoDB" id="586721at2"/>
<name>A0A0D8ZQL1_9CYAN</name>
<evidence type="ECO:0000313" key="1">
    <source>
        <dbReference type="EMBL" id="KJH69501.1"/>
    </source>
</evidence>
<dbReference type="STRING" id="1618023.UH38_23380"/>
<proteinExistence type="predicted"/>
<dbReference type="Proteomes" id="UP000032452">
    <property type="component" value="Unassembled WGS sequence"/>
</dbReference>
<protein>
    <submittedName>
        <fullName evidence="1">Uncharacterized protein</fullName>
    </submittedName>
</protein>
<dbReference type="EMBL" id="JYON01000041">
    <property type="protein sequence ID" value="KJH69501.1"/>
    <property type="molecule type" value="Genomic_DNA"/>
</dbReference>
<sequence>MNFSNDPGSICQGLDELTSIHKQIQSDLSKYRCSRCDRFGVVSGVHDYFGIIYKCSCQAVFWVINPETGDRIEEVKP</sequence>
<dbReference type="AlphaFoldDB" id="A0A0D8ZQL1"/>
<organism evidence="1 2">
    <name type="scientific">Aliterella atlantica CENA595</name>
    <dbReference type="NCBI Taxonomy" id="1618023"/>
    <lineage>
        <taxon>Bacteria</taxon>
        <taxon>Bacillati</taxon>
        <taxon>Cyanobacteriota</taxon>
        <taxon>Cyanophyceae</taxon>
        <taxon>Chroococcidiopsidales</taxon>
        <taxon>Aliterellaceae</taxon>
        <taxon>Aliterella</taxon>
    </lineage>
</organism>
<gene>
    <name evidence="1" type="ORF">UH38_23380</name>
</gene>
<keyword evidence="2" id="KW-1185">Reference proteome</keyword>
<evidence type="ECO:0000313" key="2">
    <source>
        <dbReference type="Proteomes" id="UP000032452"/>
    </source>
</evidence>
<dbReference type="RefSeq" id="WP_045057122.1">
    <property type="nucleotide sequence ID" value="NZ_CAWMDP010000049.1"/>
</dbReference>
<reference evidence="1 2" key="1">
    <citation type="submission" date="2015-02" db="EMBL/GenBank/DDBJ databases">
        <title>Draft genome of a novel marine cyanobacterium (Chroococcales) isolated from South Atlantic Ocean.</title>
        <authorList>
            <person name="Rigonato J."/>
            <person name="Alvarenga D.O."/>
            <person name="Branco L.H."/>
            <person name="Varani A.M."/>
            <person name="Brandini F.P."/>
            <person name="Fiore M.F."/>
        </authorList>
    </citation>
    <scope>NUCLEOTIDE SEQUENCE [LARGE SCALE GENOMIC DNA]</scope>
    <source>
        <strain evidence="1 2">CENA595</strain>
    </source>
</reference>
<accession>A0A0D8ZQL1</accession>